<proteinExistence type="predicted"/>
<evidence type="ECO:0000256" key="2">
    <source>
        <dbReference type="ARBA" id="ARBA00001946"/>
    </source>
</evidence>
<keyword evidence="4 8" id="KW-0378">Hydrolase</keyword>
<dbReference type="PROSITE" id="PS51462">
    <property type="entry name" value="NUDIX"/>
    <property type="match status" value="1"/>
</dbReference>
<dbReference type="InterPro" id="IPR045121">
    <property type="entry name" value="CoAse"/>
</dbReference>
<dbReference type="CDD" id="cd03426">
    <property type="entry name" value="NUDIX_CoAse_Nudt7"/>
    <property type="match status" value="1"/>
</dbReference>
<sequence length="199" mass="22040">MLSLMRRRFSEGFVTPPVCESWVTAEKDPIAAAVLVPVVVRDTGLTMLLTQRTAHLRDHAGQVSFPGGRCEEHDASPEATALREAEEEVGIASSQVEILGRLPEYRTGTGFVITPVVGLVTPPLNLKLDDFEVAEVFEPPLEFLLDSANHQRQSIEVRGVKHEYWAMPWQGYFIWGATAGMLVTLHRLLHSEAGGRVVR</sequence>
<reference evidence="8 9" key="1">
    <citation type="journal article" date="2014" name="Syst. Appl. Microbiol.">
        <title>Complete genomes of freshwater sulfur oxidizers Sulfuricella denitrificans skB26 and Sulfuritalea hydrogenivorans sk43H: genetic insights into the sulfur oxidation pathway of betaproteobacteria.</title>
        <authorList>
            <person name="Watanabe T."/>
            <person name="Kojima H."/>
            <person name="Fukui M."/>
        </authorList>
    </citation>
    <scope>NUCLEOTIDE SEQUENCE [LARGE SCALE GENOMIC DNA]</scope>
    <source>
        <strain evidence="8">DSM22779</strain>
    </source>
</reference>
<accession>W0SDS1</accession>
<keyword evidence="9" id="KW-1185">Reference proteome</keyword>
<comment type="cofactor">
    <cofactor evidence="2">
        <name>Mg(2+)</name>
        <dbReference type="ChEBI" id="CHEBI:18420"/>
    </cofactor>
</comment>
<dbReference type="NCBIfam" id="NF007980">
    <property type="entry name" value="PRK10707.1"/>
    <property type="match status" value="1"/>
</dbReference>
<organism evidence="8 9">
    <name type="scientific">Sulfuritalea hydrogenivorans sk43H</name>
    <dbReference type="NCBI Taxonomy" id="1223802"/>
    <lineage>
        <taxon>Bacteria</taxon>
        <taxon>Pseudomonadati</taxon>
        <taxon>Pseudomonadota</taxon>
        <taxon>Betaproteobacteria</taxon>
        <taxon>Nitrosomonadales</taxon>
        <taxon>Sterolibacteriaceae</taxon>
        <taxon>Sulfuritalea</taxon>
    </lineage>
</organism>
<keyword evidence="6" id="KW-0464">Manganese</keyword>
<name>W0SDS1_9PROT</name>
<comment type="cofactor">
    <cofactor evidence="1">
        <name>Mn(2+)</name>
        <dbReference type="ChEBI" id="CHEBI:29035"/>
    </cofactor>
</comment>
<dbReference type="KEGG" id="shd:SUTH_01120"/>
<dbReference type="EMBL" id="AP012547">
    <property type="protein sequence ID" value="BAO28920.1"/>
    <property type="molecule type" value="Genomic_DNA"/>
</dbReference>
<dbReference type="InterPro" id="IPR000086">
    <property type="entry name" value="NUDIX_hydrolase_dom"/>
</dbReference>
<dbReference type="GO" id="GO:0046872">
    <property type="term" value="F:metal ion binding"/>
    <property type="evidence" value="ECO:0007669"/>
    <property type="project" value="UniProtKB-KW"/>
</dbReference>
<evidence type="ECO:0000256" key="4">
    <source>
        <dbReference type="ARBA" id="ARBA00022801"/>
    </source>
</evidence>
<dbReference type="PANTHER" id="PTHR12992:SF11">
    <property type="entry name" value="MITOCHONDRIAL COENZYME A DIPHOSPHATASE NUDT8"/>
    <property type="match status" value="1"/>
</dbReference>
<evidence type="ECO:0000313" key="9">
    <source>
        <dbReference type="Proteomes" id="UP000031637"/>
    </source>
</evidence>
<dbReference type="HOGENOM" id="CLU_040940_5_1_4"/>
<gene>
    <name evidence="8" type="ORF">SUTH_01120</name>
</gene>
<evidence type="ECO:0000256" key="3">
    <source>
        <dbReference type="ARBA" id="ARBA00022723"/>
    </source>
</evidence>
<feature type="domain" description="Nudix hydrolase" evidence="7">
    <location>
        <begin position="29"/>
        <end position="172"/>
    </location>
</feature>
<dbReference type="Pfam" id="PF00293">
    <property type="entry name" value="NUDIX"/>
    <property type="match status" value="1"/>
</dbReference>
<dbReference type="GO" id="GO:0010945">
    <property type="term" value="F:coenzyme A diphosphatase activity"/>
    <property type="evidence" value="ECO:0007669"/>
    <property type="project" value="InterPro"/>
</dbReference>
<dbReference type="PANTHER" id="PTHR12992">
    <property type="entry name" value="NUDIX HYDROLASE"/>
    <property type="match status" value="1"/>
</dbReference>
<dbReference type="SUPFAM" id="SSF55811">
    <property type="entry name" value="Nudix"/>
    <property type="match status" value="1"/>
</dbReference>
<evidence type="ECO:0000259" key="7">
    <source>
        <dbReference type="PROSITE" id="PS51462"/>
    </source>
</evidence>
<evidence type="ECO:0000256" key="6">
    <source>
        <dbReference type="ARBA" id="ARBA00023211"/>
    </source>
</evidence>
<dbReference type="STRING" id="1223802.SUTH_01120"/>
<evidence type="ECO:0000256" key="5">
    <source>
        <dbReference type="ARBA" id="ARBA00022842"/>
    </source>
</evidence>
<dbReference type="AlphaFoldDB" id="W0SDS1"/>
<dbReference type="InterPro" id="IPR015797">
    <property type="entry name" value="NUDIX_hydrolase-like_dom_sf"/>
</dbReference>
<evidence type="ECO:0000256" key="1">
    <source>
        <dbReference type="ARBA" id="ARBA00001936"/>
    </source>
</evidence>
<evidence type="ECO:0000313" key="8">
    <source>
        <dbReference type="EMBL" id="BAO28920.1"/>
    </source>
</evidence>
<keyword evidence="3" id="KW-0479">Metal-binding</keyword>
<dbReference type="Proteomes" id="UP000031637">
    <property type="component" value="Chromosome"/>
</dbReference>
<protein>
    <submittedName>
        <fullName evidence="8">NUDIX hydrolase</fullName>
    </submittedName>
</protein>
<keyword evidence="5" id="KW-0460">Magnesium</keyword>
<dbReference type="Gene3D" id="3.90.79.10">
    <property type="entry name" value="Nucleoside Triphosphate Pyrophosphohydrolase"/>
    <property type="match status" value="1"/>
</dbReference>